<feature type="transmembrane region" description="Helical" evidence="7">
    <location>
        <begin position="693"/>
        <end position="713"/>
    </location>
</feature>
<protein>
    <submittedName>
        <fullName evidence="10">DUF1212-domain-containing protein</fullName>
    </submittedName>
</protein>
<organism evidence="10 11">
    <name type="scientific">Pleurotus eryngii</name>
    <name type="common">Boletus of the steppes</name>
    <dbReference type="NCBI Taxonomy" id="5323"/>
    <lineage>
        <taxon>Eukaryota</taxon>
        <taxon>Fungi</taxon>
        <taxon>Dikarya</taxon>
        <taxon>Basidiomycota</taxon>
        <taxon>Agaricomycotina</taxon>
        <taxon>Agaricomycetes</taxon>
        <taxon>Agaricomycetidae</taxon>
        <taxon>Agaricales</taxon>
        <taxon>Pleurotineae</taxon>
        <taxon>Pleurotaceae</taxon>
        <taxon>Pleurotus</taxon>
    </lineage>
</organism>
<feature type="compositionally biased region" description="Low complexity" evidence="6">
    <location>
        <begin position="313"/>
        <end position="323"/>
    </location>
</feature>
<dbReference type="InterPro" id="IPR024528">
    <property type="entry name" value="ThrE_2"/>
</dbReference>
<dbReference type="PANTHER" id="PTHR31082:SF4">
    <property type="entry name" value="PHEROMONE-REGULATED MEMBRANE PROTEIN 10"/>
    <property type="match status" value="1"/>
</dbReference>
<feature type="transmembrane region" description="Helical" evidence="7">
    <location>
        <begin position="719"/>
        <end position="736"/>
    </location>
</feature>
<dbReference type="Pfam" id="PF06738">
    <property type="entry name" value="ThrE"/>
    <property type="match status" value="1"/>
</dbReference>
<keyword evidence="4 7" id="KW-0472">Membrane</keyword>
<keyword evidence="3 7" id="KW-1133">Transmembrane helix</keyword>
<evidence type="ECO:0000256" key="7">
    <source>
        <dbReference type="SAM" id="Phobius"/>
    </source>
</evidence>
<keyword evidence="11" id="KW-1185">Reference proteome</keyword>
<dbReference type="AlphaFoldDB" id="A0A9P5ZKH8"/>
<evidence type="ECO:0000256" key="3">
    <source>
        <dbReference type="ARBA" id="ARBA00022989"/>
    </source>
</evidence>
<dbReference type="InterPro" id="IPR010619">
    <property type="entry name" value="ThrE-like_N"/>
</dbReference>
<comment type="subcellular location">
    <subcellularLocation>
        <location evidence="1">Membrane</location>
        <topology evidence="1">Multi-pass membrane protein</topology>
    </subcellularLocation>
</comment>
<dbReference type="EMBL" id="MU154661">
    <property type="protein sequence ID" value="KAF9489753.1"/>
    <property type="molecule type" value="Genomic_DNA"/>
</dbReference>
<proteinExistence type="inferred from homology"/>
<gene>
    <name evidence="10" type="ORF">BDN71DRAFT_281894</name>
</gene>
<feature type="compositionally biased region" description="Basic and acidic residues" evidence="6">
    <location>
        <begin position="26"/>
        <end position="37"/>
    </location>
</feature>
<evidence type="ECO:0000256" key="6">
    <source>
        <dbReference type="SAM" id="MobiDB-lite"/>
    </source>
</evidence>
<dbReference type="OrthoDB" id="413008at2759"/>
<evidence type="ECO:0000259" key="9">
    <source>
        <dbReference type="Pfam" id="PF12821"/>
    </source>
</evidence>
<reference evidence="10" key="1">
    <citation type="submission" date="2020-11" db="EMBL/GenBank/DDBJ databases">
        <authorList>
            <consortium name="DOE Joint Genome Institute"/>
            <person name="Ahrendt S."/>
            <person name="Riley R."/>
            <person name="Andreopoulos W."/>
            <person name="Labutti K."/>
            <person name="Pangilinan J."/>
            <person name="Ruiz-Duenas F.J."/>
            <person name="Barrasa J.M."/>
            <person name="Sanchez-Garcia M."/>
            <person name="Camarero S."/>
            <person name="Miyauchi S."/>
            <person name="Serrano A."/>
            <person name="Linde D."/>
            <person name="Babiker R."/>
            <person name="Drula E."/>
            <person name="Ayuso-Fernandez I."/>
            <person name="Pacheco R."/>
            <person name="Padilla G."/>
            <person name="Ferreira P."/>
            <person name="Barriuso J."/>
            <person name="Kellner H."/>
            <person name="Castanera R."/>
            <person name="Alfaro M."/>
            <person name="Ramirez L."/>
            <person name="Pisabarro A.G."/>
            <person name="Kuo A."/>
            <person name="Tritt A."/>
            <person name="Lipzen A."/>
            <person name="He G."/>
            <person name="Yan M."/>
            <person name="Ng V."/>
            <person name="Cullen D."/>
            <person name="Martin F."/>
            <person name="Rosso M.-N."/>
            <person name="Henrissat B."/>
            <person name="Hibbett D."/>
            <person name="Martinez A.T."/>
            <person name="Grigoriev I.V."/>
        </authorList>
    </citation>
    <scope>NUCLEOTIDE SEQUENCE</scope>
    <source>
        <strain evidence="10">ATCC 90797</strain>
    </source>
</reference>
<dbReference type="GO" id="GO:0022857">
    <property type="term" value="F:transmembrane transporter activity"/>
    <property type="evidence" value="ECO:0007669"/>
    <property type="project" value="InterPro"/>
</dbReference>
<evidence type="ECO:0000259" key="8">
    <source>
        <dbReference type="Pfam" id="PF06738"/>
    </source>
</evidence>
<dbReference type="Proteomes" id="UP000807025">
    <property type="component" value="Unassembled WGS sequence"/>
</dbReference>
<feature type="transmembrane region" description="Helical" evidence="7">
    <location>
        <begin position="518"/>
        <end position="538"/>
    </location>
</feature>
<dbReference type="Pfam" id="PF12821">
    <property type="entry name" value="ThrE_2"/>
    <property type="match status" value="1"/>
</dbReference>
<dbReference type="InterPro" id="IPR051361">
    <property type="entry name" value="ThrE/Ser_Exporter"/>
</dbReference>
<keyword evidence="2 7" id="KW-0812">Transmembrane</keyword>
<dbReference type="GO" id="GO:0016020">
    <property type="term" value="C:membrane"/>
    <property type="evidence" value="ECO:0007669"/>
    <property type="project" value="UniProtKB-SubCell"/>
</dbReference>
<feature type="domain" description="Threonine/serine exporter-like N-terminal" evidence="8">
    <location>
        <begin position="392"/>
        <end position="630"/>
    </location>
</feature>
<feature type="region of interest" description="Disordered" evidence="6">
    <location>
        <begin position="1"/>
        <end position="42"/>
    </location>
</feature>
<feature type="transmembrane region" description="Helical" evidence="7">
    <location>
        <begin position="611"/>
        <end position="629"/>
    </location>
</feature>
<comment type="caution">
    <text evidence="10">The sequence shown here is derived from an EMBL/GenBank/DDBJ whole genome shotgun (WGS) entry which is preliminary data.</text>
</comment>
<feature type="domain" description="Threonine/Serine exporter ThrE" evidence="9">
    <location>
        <begin position="671"/>
        <end position="804"/>
    </location>
</feature>
<feature type="compositionally biased region" description="Polar residues" evidence="6">
    <location>
        <begin position="71"/>
        <end position="95"/>
    </location>
</feature>
<feature type="transmembrane region" description="Helical" evidence="7">
    <location>
        <begin position="664"/>
        <end position="681"/>
    </location>
</feature>
<evidence type="ECO:0000256" key="1">
    <source>
        <dbReference type="ARBA" id="ARBA00004141"/>
    </source>
</evidence>
<accession>A0A9P5ZKH8</accession>
<evidence type="ECO:0000313" key="11">
    <source>
        <dbReference type="Proteomes" id="UP000807025"/>
    </source>
</evidence>
<feature type="transmembrane region" description="Helical" evidence="7">
    <location>
        <begin position="574"/>
        <end position="599"/>
    </location>
</feature>
<feature type="region of interest" description="Disordered" evidence="6">
    <location>
        <begin position="57"/>
        <end position="137"/>
    </location>
</feature>
<sequence>MDHTPIAETPPSPSVPSGSKTPRKVQWLDERETRLLDEQGLNPEAFETLAAALERHRSTSQVGSLHEARTSGHQNNISVSAEATTPECSESNASCPPSPPKANVPDNYVDPSESAGVPLRDNPTSHAEKQAKQVVRAHTRKRYFAGFRRKIQPTILGKSNVDDGIKHRDYAHRIDSTKDVEKMGEHEARRPLGGGVLSTLLTLYDHQQFPSGASTPSRRSSISEDSEDRDESRRAPRNRRERASRGNDANTAPPSPLVREINLDSPSGVTPQRPKYHLPRHSLDSHMFRRSVPVPRDSELPHGIRTSDLAQNTSSSSTESATSRAKWGQKLRDLPFAPSVLSLSHGGWSGRSTPTMDDEEWRENEKRERRRKRKTKEIRITRHVAEIIKRQEFILKLARAMMMFGGPSNRLQAQIQSTARVLDIPLSCMYLPDVILISFDDNITVTSNVKLIRQSSALDLGKLKAAYRLYWKVIHDDLSVEEASPQLDELMCGPPTYRAWQSILIGGMCSSAICTVGFNGSFIDALVVYPLGALPVAIQLLSVRNELYSNIFEITIATLLSFLSAALAETHRFCYSAVASASVVLILPGFIVLSGALELMSRNIVAGSVRLCYAVMYSLFLGFGLAIGAEAYQTITDNRIVGAEDYTCVQSHDPEGMWYQQTPSIYWAFLSVPLYSFCLSMRVQMPWRCKEMILLVLISCIGWVTNHFTAQKFRNQNDISAAFGAFAVGVVSNVYGRFFSGNAFVVMITGILFQLPSGLGYGGLLTFASQQSSGFSSSYVSGFQTALQLISVGIGLSVGLGISLVVVHPIQSRRRAGGVFSL</sequence>
<name>A0A9P5ZKH8_PLEER</name>
<feature type="transmembrane region" description="Helical" evidence="7">
    <location>
        <begin position="550"/>
        <end position="568"/>
    </location>
</feature>
<feature type="transmembrane region" description="Helical" evidence="7">
    <location>
        <begin position="785"/>
        <end position="807"/>
    </location>
</feature>
<dbReference type="PANTHER" id="PTHR31082">
    <property type="entry name" value="PHEROMONE-REGULATED MEMBRANE PROTEIN 10"/>
    <property type="match status" value="1"/>
</dbReference>
<feature type="transmembrane region" description="Helical" evidence="7">
    <location>
        <begin position="743"/>
        <end position="765"/>
    </location>
</feature>
<evidence type="ECO:0000313" key="10">
    <source>
        <dbReference type="EMBL" id="KAF9489753.1"/>
    </source>
</evidence>
<feature type="region of interest" description="Disordered" evidence="6">
    <location>
        <begin position="345"/>
        <end position="374"/>
    </location>
</feature>
<evidence type="ECO:0000256" key="4">
    <source>
        <dbReference type="ARBA" id="ARBA00023136"/>
    </source>
</evidence>
<evidence type="ECO:0000256" key="2">
    <source>
        <dbReference type="ARBA" id="ARBA00022692"/>
    </source>
</evidence>
<feature type="region of interest" description="Disordered" evidence="6">
    <location>
        <begin position="208"/>
        <end position="327"/>
    </location>
</feature>
<comment type="similarity">
    <text evidence="5">Belongs to the ThrE exporter (TC 2.A.79) family.</text>
</comment>
<evidence type="ECO:0000256" key="5">
    <source>
        <dbReference type="ARBA" id="ARBA00034125"/>
    </source>
</evidence>